<dbReference type="OrthoDB" id="5082423at2759"/>
<comment type="caution">
    <text evidence="1">The sequence shown here is derived from an EMBL/GenBank/DDBJ whole genome shotgun (WGS) entry which is preliminary data.</text>
</comment>
<protein>
    <recommendedName>
        <fullName evidence="3">F-box domain-containing protein</fullName>
    </recommendedName>
</protein>
<dbReference type="AlphaFoldDB" id="A0A9W8WBU6"/>
<evidence type="ECO:0000313" key="2">
    <source>
        <dbReference type="Proteomes" id="UP001140502"/>
    </source>
</evidence>
<keyword evidence="2" id="KW-1185">Reference proteome</keyword>
<gene>
    <name evidence="1" type="ORF">N0V84_006522</name>
</gene>
<dbReference type="Proteomes" id="UP001140502">
    <property type="component" value="Unassembled WGS sequence"/>
</dbReference>
<organism evidence="1 2">
    <name type="scientific">Fusarium piperis</name>
    <dbReference type="NCBI Taxonomy" id="1435070"/>
    <lineage>
        <taxon>Eukaryota</taxon>
        <taxon>Fungi</taxon>
        <taxon>Dikarya</taxon>
        <taxon>Ascomycota</taxon>
        <taxon>Pezizomycotina</taxon>
        <taxon>Sordariomycetes</taxon>
        <taxon>Hypocreomycetidae</taxon>
        <taxon>Hypocreales</taxon>
        <taxon>Nectriaceae</taxon>
        <taxon>Fusarium</taxon>
        <taxon>Fusarium solani species complex</taxon>
    </lineage>
</organism>
<reference evidence="1" key="1">
    <citation type="submission" date="2022-10" db="EMBL/GenBank/DDBJ databases">
        <title>Tapping the CABI collections for fungal endophytes: first genome assemblies for Collariella, Neodidymelliopsis, Ascochyta clinopodiicola, Didymella pomorum, Didymosphaeria variabile, Neocosmospora piperis and Neocucurbitaria cava.</title>
        <authorList>
            <person name="Hill R."/>
        </authorList>
    </citation>
    <scope>NUCLEOTIDE SEQUENCE</scope>
    <source>
        <strain evidence="1">IMI 366586</strain>
    </source>
</reference>
<name>A0A9W8WBU6_9HYPO</name>
<evidence type="ECO:0008006" key="3">
    <source>
        <dbReference type="Google" id="ProtNLM"/>
    </source>
</evidence>
<sequence length="289" mass="33164">MGGPTFASLPVEITVYISESLSTICKTTLLNLRLTDRRTCSLVTPVAFRNLFLGAHDESPERFAQIALSDHLRKFVRELTCDTWIGPDLEHAFEQFRASLRVLFVTALPLIRYFTNLKSLRLRFSPWCPWEFDSLAQESCAFRLTVLDVVFTTLAGDWSAQEQQTLLEELETAGGYPDSVKAWDEDYDADKPTGPVHLERLTVYNLADDTWQWVLESKPLEKRLNMGTLTDLRLCITSEKPIDEIAWIGPQGNRNEIDELFDSLQHVWFSLPLAQNLKILSLSHHRYWG</sequence>
<accession>A0A9W8WBU6</accession>
<dbReference type="EMBL" id="JAPEUR010000130">
    <property type="protein sequence ID" value="KAJ4319069.1"/>
    <property type="molecule type" value="Genomic_DNA"/>
</dbReference>
<proteinExistence type="predicted"/>
<evidence type="ECO:0000313" key="1">
    <source>
        <dbReference type="EMBL" id="KAJ4319069.1"/>
    </source>
</evidence>